<organism evidence="1">
    <name type="scientific">marine metagenome</name>
    <dbReference type="NCBI Taxonomy" id="408172"/>
    <lineage>
        <taxon>unclassified sequences</taxon>
        <taxon>metagenomes</taxon>
        <taxon>ecological metagenomes</taxon>
    </lineage>
</organism>
<evidence type="ECO:0008006" key="2">
    <source>
        <dbReference type="Google" id="ProtNLM"/>
    </source>
</evidence>
<gene>
    <name evidence="1" type="ORF">METZ01_LOCUS127288</name>
</gene>
<evidence type="ECO:0000313" key="1">
    <source>
        <dbReference type="EMBL" id="SVA74434.1"/>
    </source>
</evidence>
<reference evidence="1" key="1">
    <citation type="submission" date="2018-05" db="EMBL/GenBank/DDBJ databases">
        <authorList>
            <person name="Lanie J.A."/>
            <person name="Ng W.-L."/>
            <person name="Kazmierczak K.M."/>
            <person name="Andrzejewski T.M."/>
            <person name="Davidsen T.M."/>
            <person name="Wayne K.J."/>
            <person name="Tettelin H."/>
            <person name="Glass J.I."/>
            <person name="Rusch D."/>
            <person name="Podicherti R."/>
            <person name="Tsui H.-C.T."/>
            <person name="Winkler M.E."/>
        </authorList>
    </citation>
    <scope>NUCLEOTIDE SEQUENCE</scope>
</reference>
<dbReference type="Gene3D" id="3.40.50.2000">
    <property type="entry name" value="Glycogen Phosphorylase B"/>
    <property type="match status" value="1"/>
</dbReference>
<protein>
    <recommendedName>
        <fullName evidence="2">Glycosyltransferase subfamily 4-like N-terminal domain-containing protein</fullName>
    </recommendedName>
</protein>
<name>A0A381YBS1_9ZZZZ</name>
<feature type="non-terminal residue" evidence="1">
    <location>
        <position position="1"/>
    </location>
</feature>
<proteinExistence type="predicted"/>
<feature type="non-terminal residue" evidence="1">
    <location>
        <position position="83"/>
    </location>
</feature>
<dbReference type="AlphaFoldDB" id="A0A381YBS1"/>
<accession>A0A381YBS1</accession>
<dbReference type="EMBL" id="UINC01017845">
    <property type="protein sequence ID" value="SVA74434.1"/>
    <property type="molecule type" value="Genomic_DNA"/>
</dbReference>
<sequence>VAATKAVRTPMKFAFCLFNYFPYSGLSRDFRRILDECQHRGHEAEVFVRTWQGDKPANTEVTILGDWRDNFSANHDKDKRYYR</sequence>